<dbReference type="InterPro" id="IPR013096">
    <property type="entry name" value="Cupin_2"/>
</dbReference>
<keyword evidence="3" id="KW-1185">Reference proteome</keyword>
<dbReference type="HOGENOM" id="CLU_103066_6_2_10"/>
<dbReference type="Gene3D" id="2.60.120.10">
    <property type="entry name" value="Jelly Rolls"/>
    <property type="match status" value="1"/>
</dbReference>
<proteinExistence type="predicted"/>
<reference key="1">
    <citation type="submission" date="2010-11" db="EMBL/GenBank/DDBJ databases">
        <title>The complete genome of Leadbetterella byssophila DSM 17132.</title>
        <authorList>
            <consortium name="US DOE Joint Genome Institute (JGI-PGF)"/>
            <person name="Lucas S."/>
            <person name="Copeland A."/>
            <person name="Lapidus A."/>
            <person name="Glavina del Rio T."/>
            <person name="Dalin E."/>
            <person name="Tice H."/>
            <person name="Bruce D."/>
            <person name="Goodwin L."/>
            <person name="Pitluck S."/>
            <person name="Kyrpides N."/>
            <person name="Mavromatis K."/>
            <person name="Ivanova N."/>
            <person name="Teshima H."/>
            <person name="Brettin T."/>
            <person name="Detter J.C."/>
            <person name="Han C."/>
            <person name="Tapia R."/>
            <person name="Land M."/>
            <person name="Hauser L."/>
            <person name="Markowitz V."/>
            <person name="Cheng J.-F."/>
            <person name="Hugenholtz P."/>
            <person name="Woyke T."/>
            <person name="Wu D."/>
            <person name="Tindall B."/>
            <person name="Pomrenke H.G."/>
            <person name="Brambilla E."/>
            <person name="Klenk H.-P."/>
            <person name="Eisen J.A."/>
        </authorList>
    </citation>
    <scope>NUCLEOTIDE SEQUENCE [LARGE SCALE GENOMIC DNA]</scope>
    <source>
        <strain>DSM 17132</strain>
    </source>
</reference>
<protein>
    <submittedName>
        <fullName evidence="2">Cupin 2 conserved barrel domain protein</fullName>
    </submittedName>
</protein>
<dbReference type="STRING" id="649349.Lbys_0293"/>
<dbReference type="AlphaFoldDB" id="E4RUS6"/>
<dbReference type="OrthoDB" id="2620172at2"/>
<sequence>MNEYRAYQGGYFKTLLQPSGAGSKLAMIEFTLPKGSEPPKHVHTLEDEAFYVLEGELGVEIGESYQVLKAGEALFAPRLVPHSFRILTDQAKFINIIAPGDLWNYFIEVSKPIPNQLKEVAAIRPSVETINAQLERISTTYQVKFLLTNP</sequence>
<evidence type="ECO:0000259" key="1">
    <source>
        <dbReference type="Pfam" id="PF07883"/>
    </source>
</evidence>
<organism evidence="2 3">
    <name type="scientific">Leadbetterella byssophila (strain DSM 17132 / JCM 16389 / KACC 11308 / NBRC 106382 / 4M15)</name>
    <dbReference type="NCBI Taxonomy" id="649349"/>
    <lineage>
        <taxon>Bacteria</taxon>
        <taxon>Pseudomonadati</taxon>
        <taxon>Bacteroidota</taxon>
        <taxon>Cytophagia</taxon>
        <taxon>Cytophagales</taxon>
        <taxon>Leadbetterellaceae</taxon>
        <taxon>Leadbetterella</taxon>
    </lineage>
</organism>
<gene>
    <name evidence="2" type="ordered locus">Lbys_0293</name>
</gene>
<evidence type="ECO:0000313" key="2">
    <source>
        <dbReference type="EMBL" id="ADQ16077.1"/>
    </source>
</evidence>
<feature type="domain" description="Cupin type-2" evidence="1">
    <location>
        <begin position="30"/>
        <end position="93"/>
    </location>
</feature>
<accession>E4RUS6</accession>
<name>E4RUS6_LEAB4</name>
<dbReference type="PANTHER" id="PTHR36440:SF1">
    <property type="entry name" value="PUTATIVE (AFU_ORTHOLOGUE AFUA_8G07350)-RELATED"/>
    <property type="match status" value="1"/>
</dbReference>
<dbReference type="Proteomes" id="UP000007435">
    <property type="component" value="Chromosome"/>
</dbReference>
<evidence type="ECO:0000313" key="3">
    <source>
        <dbReference type="Proteomes" id="UP000007435"/>
    </source>
</evidence>
<dbReference type="RefSeq" id="WP_013407132.1">
    <property type="nucleotide sequence ID" value="NC_014655.1"/>
</dbReference>
<dbReference type="KEGG" id="lby:Lbys_0293"/>
<dbReference type="eggNOG" id="COG0662">
    <property type="taxonomic scope" value="Bacteria"/>
</dbReference>
<dbReference type="EMBL" id="CP002305">
    <property type="protein sequence ID" value="ADQ16077.1"/>
    <property type="molecule type" value="Genomic_DNA"/>
</dbReference>
<dbReference type="InterPro" id="IPR011051">
    <property type="entry name" value="RmlC_Cupin_sf"/>
</dbReference>
<dbReference type="InterPro" id="IPR014710">
    <property type="entry name" value="RmlC-like_jellyroll"/>
</dbReference>
<dbReference type="PANTHER" id="PTHR36440">
    <property type="entry name" value="PUTATIVE (AFU_ORTHOLOGUE AFUA_8G07350)-RELATED"/>
    <property type="match status" value="1"/>
</dbReference>
<dbReference type="InterPro" id="IPR053146">
    <property type="entry name" value="QDO-like"/>
</dbReference>
<reference evidence="2 3" key="2">
    <citation type="journal article" date="2011" name="Stand. Genomic Sci.">
        <title>Complete genome sequence of Leadbetterella byssophila type strain (4M15).</title>
        <authorList>
            <person name="Abt B."/>
            <person name="Teshima H."/>
            <person name="Lucas S."/>
            <person name="Lapidus A."/>
            <person name="Del Rio T.G."/>
            <person name="Nolan M."/>
            <person name="Tice H."/>
            <person name="Cheng J.F."/>
            <person name="Pitluck S."/>
            <person name="Liolios K."/>
            <person name="Pagani I."/>
            <person name="Ivanova N."/>
            <person name="Mavromatis K."/>
            <person name="Pati A."/>
            <person name="Tapia R."/>
            <person name="Han C."/>
            <person name="Goodwin L."/>
            <person name="Chen A."/>
            <person name="Palaniappan K."/>
            <person name="Land M."/>
            <person name="Hauser L."/>
            <person name="Chang Y.J."/>
            <person name="Jeffries C.D."/>
            <person name="Rohde M."/>
            <person name="Goker M."/>
            <person name="Tindall B.J."/>
            <person name="Detter J.C."/>
            <person name="Woyke T."/>
            <person name="Bristow J."/>
            <person name="Eisen J.A."/>
            <person name="Markowitz V."/>
            <person name="Hugenholtz P."/>
            <person name="Klenk H.P."/>
            <person name="Kyrpides N.C."/>
        </authorList>
    </citation>
    <scope>NUCLEOTIDE SEQUENCE [LARGE SCALE GENOMIC DNA]</scope>
    <source>
        <strain evidence="3">DSM 17132 / JCM 16389 / KACC 11308 / NBRC 106382 / 4M15</strain>
    </source>
</reference>
<dbReference type="SUPFAM" id="SSF51182">
    <property type="entry name" value="RmlC-like cupins"/>
    <property type="match status" value="1"/>
</dbReference>
<dbReference type="Pfam" id="PF07883">
    <property type="entry name" value="Cupin_2"/>
    <property type="match status" value="1"/>
</dbReference>